<feature type="region of interest" description="Disordered" evidence="2">
    <location>
        <begin position="522"/>
        <end position="544"/>
    </location>
</feature>
<dbReference type="Gene3D" id="2.40.50.100">
    <property type="match status" value="2"/>
</dbReference>
<dbReference type="Proteomes" id="UP000237749">
    <property type="component" value="Unassembled WGS sequence"/>
</dbReference>
<sequence>MKRKKKNIFLIAIAVVILLASVTVVNQMGRKAMSDDQIPVNTAVVKKGDINTELKASGTLAAKNTYKITSMAEGEIVSADFSEGDQVEKGQILYEINKSAMDSELSGSENSLTRANSSLEQAKKLYEDAIQKYSGNTYKAKNTGYIKELFIKAGSKVDNGTKIADLYNDQVVKLKVPFLSGDAAAFGAGNAAVITLSDTGEQIQGTVETISNQETALTGGRLVRRVTILVQNPGGLTSQVKATASVGGVSGAEDGTFEPEINSALEADIPVSVEVEALLVNEGDYVQKGTPLFRITEKSADDLKKSYTDPMNQAEENAEAAKNKLDSTRKSYDNYTIKAPISGTVVAKKYKAGDTISRNTNTEPDLAVIYDLSELTFKLPVDELDIHKVKTGQKVAVTADAYPGKTYPATVTNVSLESAVTNGVSTYPVIVTLDKKGDLIPGINVQGVISLGSANDVLLIPAAALMRGNLVYIKDDKVLKPEGEIPTGFRSVKVETGLISADAVEITSGLSEGDEVYISQTETELPAGNPMEDMGGGPGGEAGE</sequence>
<dbReference type="PANTHER" id="PTHR30469">
    <property type="entry name" value="MULTIDRUG RESISTANCE PROTEIN MDTA"/>
    <property type="match status" value="1"/>
</dbReference>
<organism evidence="4 5">
    <name type="scientific">Lacrimispora xylanisolvens</name>
    <dbReference type="NCBI Taxonomy" id="384636"/>
    <lineage>
        <taxon>Bacteria</taxon>
        <taxon>Bacillati</taxon>
        <taxon>Bacillota</taxon>
        <taxon>Clostridia</taxon>
        <taxon>Lachnospirales</taxon>
        <taxon>Lachnospiraceae</taxon>
        <taxon>Lacrimispora</taxon>
    </lineage>
</organism>
<feature type="compositionally biased region" description="Gly residues" evidence="2">
    <location>
        <begin position="534"/>
        <end position="544"/>
    </location>
</feature>
<proteinExistence type="predicted"/>
<keyword evidence="5" id="KW-1185">Reference proteome</keyword>
<dbReference type="EMBL" id="PTJA01000013">
    <property type="protein sequence ID" value="PPK78807.1"/>
    <property type="molecule type" value="Genomic_DNA"/>
</dbReference>
<protein>
    <submittedName>
        <fullName evidence="4">HlyD family secretion protein</fullName>
    </submittedName>
</protein>
<name>A0A2S6HMV6_9FIRM</name>
<dbReference type="SUPFAM" id="SSF111369">
    <property type="entry name" value="HlyD-like secretion proteins"/>
    <property type="match status" value="2"/>
</dbReference>
<reference evidence="4 5" key="1">
    <citation type="submission" date="2018-02" db="EMBL/GenBank/DDBJ databases">
        <title>Genomic Encyclopedia of Archaeal and Bacterial Type Strains, Phase II (KMG-II): from individual species to whole genera.</title>
        <authorList>
            <person name="Goeker M."/>
        </authorList>
    </citation>
    <scope>NUCLEOTIDE SEQUENCE [LARGE SCALE GENOMIC DNA]</scope>
    <source>
        <strain evidence="4 5">DSM 3808</strain>
    </source>
</reference>
<dbReference type="PRINTS" id="PR01490">
    <property type="entry name" value="RTXTOXIND"/>
</dbReference>
<evidence type="ECO:0000259" key="3">
    <source>
        <dbReference type="Pfam" id="PF25990"/>
    </source>
</evidence>
<gene>
    <name evidence="4" type="ORF">BXY41_113139</name>
</gene>
<dbReference type="RefSeq" id="WP_242980302.1">
    <property type="nucleotide sequence ID" value="NZ_PTJA01000013.1"/>
</dbReference>
<dbReference type="AlphaFoldDB" id="A0A2S6HMV6"/>
<comment type="caution">
    <text evidence="4">The sequence shown here is derived from an EMBL/GenBank/DDBJ whole genome shotgun (WGS) entry which is preliminary data.</text>
</comment>
<dbReference type="GO" id="GO:1990281">
    <property type="term" value="C:efflux pump complex"/>
    <property type="evidence" value="ECO:0007669"/>
    <property type="project" value="TreeGrafter"/>
</dbReference>
<evidence type="ECO:0000256" key="1">
    <source>
        <dbReference type="SAM" id="Coils"/>
    </source>
</evidence>
<evidence type="ECO:0000313" key="4">
    <source>
        <dbReference type="EMBL" id="PPK78807.1"/>
    </source>
</evidence>
<keyword evidence="1" id="KW-0175">Coiled coil</keyword>
<feature type="coiled-coil region" evidence="1">
    <location>
        <begin position="311"/>
        <end position="338"/>
    </location>
</feature>
<dbReference type="InterPro" id="IPR058636">
    <property type="entry name" value="Beta-barrel_YknX"/>
</dbReference>
<dbReference type="Gene3D" id="2.40.30.170">
    <property type="match status" value="1"/>
</dbReference>
<evidence type="ECO:0000313" key="5">
    <source>
        <dbReference type="Proteomes" id="UP000237749"/>
    </source>
</evidence>
<dbReference type="Pfam" id="PF25990">
    <property type="entry name" value="Beta-barrel_YknX"/>
    <property type="match status" value="1"/>
</dbReference>
<evidence type="ECO:0000256" key="2">
    <source>
        <dbReference type="SAM" id="MobiDB-lite"/>
    </source>
</evidence>
<feature type="domain" description="YknX-like beta-barrel" evidence="3">
    <location>
        <begin position="380"/>
        <end position="445"/>
    </location>
</feature>
<accession>A0A2S6HMV6</accession>
<dbReference type="GO" id="GO:0015562">
    <property type="term" value="F:efflux transmembrane transporter activity"/>
    <property type="evidence" value="ECO:0007669"/>
    <property type="project" value="TreeGrafter"/>
</dbReference>
<dbReference type="PANTHER" id="PTHR30469:SF33">
    <property type="entry name" value="SLR1207 PROTEIN"/>
    <property type="match status" value="1"/>
</dbReference>
<dbReference type="Gene3D" id="2.40.420.20">
    <property type="match status" value="1"/>
</dbReference>